<feature type="compositionally biased region" description="Basic and acidic residues" evidence="1">
    <location>
        <begin position="53"/>
        <end position="65"/>
    </location>
</feature>
<dbReference type="Proteomes" id="UP000286270">
    <property type="component" value="Unassembled WGS sequence"/>
</dbReference>
<comment type="caution">
    <text evidence="2">The sequence shown here is derived from an EMBL/GenBank/DDBJ whole genome shotgun (WGS) entry which is preliminary data.</text>
</comment>
<sequence>MTGTEITKKASQFHNNYNALSINILPLSKVSLSQSRYAGSWARIPGTMSPHTRAHEPPHRGRDKNPTIFTKGTKKNKLL</sequence>
<name>A0A412XUE9_BACFG</name>
<evidence type="ECO:0000256" key="1">
    <source>
        <dbReference type="SAM" id="MobiDB-lite"/>
    </source>
</evidence>
<feature type="region of interest" description="Disordered" evidence="1">
    <location>
        <begin position="43"/>
        <end position="79"/>
    </location>
</feature>
<dbReference type="EMBL" id="QRZH01000023">
    <property type="protein sequence ID" value="RGV48701.1"/>
    <property type="molecule type" value="Genomic_DNA"/>
</dbReference>
<protein>
    <submittedName>
        <fullName evidence="2">Uncharacterized protein</fullName>
    </submittedName>
</protein>
<organism evidence="2 3">
    <name type="scientific">Bacteroides fragilis</name>
    <dbReference type="NCBI Taxonomy" id="817"/>
    <lineage>
        <taxon>Bacteria</taxon>
        <taxon>Pseudomonadati</taxon>
        <taxon>Bacteroidota</taxon>
        <taxon>Bacteroidia</taxon>
        <taxon>Bacteroidales</taxon>
        <taxon>Bacteroidaceae</taxon>
        <taxon>Bacteroides</taxon>
    </lineage>
</organism>
<evidence type="ECO:0000313" key="2">
    <source>
        <dbReference type="EMBL" id="RGV48701.1"/>
    </source>
</evidence>
<reference evidence="2 3" key="1">
    <citation type="submission" date="2018-08" db="EMBL/GenBank/DDBJ databases">
        <title>A genome reference for cultivated species of the human gut microbiota.</title>
        <authorList>
            <person name="Zou Y."/>
            <person name="Xue W."/>
            <person name="Luo G."/>
        </authorList>
    </citation>
    <scope>NUCLEOTIDE SEQUENCE [LARGE SCALE GENOMIC DNA]</scope>
    <source>
        <strain evidence="2 3">AF14-26</strain>
    </source>
</reference>
<dbReference type="AlphaFoldDB" id="A0A412XUE9"/>
<proteinExistence type="predicted"/>
<gene>
    <name evidence="2" type="ORF">DWW08_20095</name>
</gene>
<accession>A0A412XUE9</accession>
<evidence type="ECO:0000313" key="3">
    <source>
        <dbReference type="Proteomes" id="UP000286270"/>
    </source>
</evidence>